<sequence>MKNIKKQSVYNFCKDVVEQRIYRIQKNIKEVQESLGSETKSSAGDKHETGRAMLQLEREKLGQQLAEAEKMQRVLYKVPLESSSKIVGLGSLVQTENLAYYIAISAGEYNKDHTSVFCISAATPIGRSLMGKSVGDTIVWNTNVLKIVDIG</sequence>
<dbReference type="Proteomes" id="UP000509302">
    <property type="component" value="Chromosome"/>
</dbReference>
<dbReference type="GO" id="GO:0070063">
    <property type="term" value="F:RNA polymerase binding"/>
    <property type="evidence" value="ECO:0007669"/>
    <property type="project" value="InterPro"/>
</dbReference>
<dbReference type="InterPro" id="IPR036953">
    <property type="entry name" value="GreA/GreB_C_sf"/>
</dbReference>
<keyword evidence="2" id="KW-0251">Elongation factor</keyword>
<gene>
    <name evidence="2" type="ORF">HYG79_08780</name>
</gene>
<evidence type="ECO:0000313" key="3">
    <source>
        <dbReference type="Proteomes" id="UP000509302"/>
    </source>
</evidence>
<dbReference type="GO" id="GO:0003677">
    <property type="term" value="F:DNA binding"/>
    <property type="evidence" value="ECO:0007669"/>
    <property type="project" value="InterPro"/>
</dbReference>
<proteinExistence type="predicted"/>
<dbReference type="AlphaFoldDB" id="A0A7H9AQC2"/>
<keyword evidence="2" id="KW-0648">Protein biosynthesis</keyword>
<feature type="domain" description="Transcription elongation factor GreA/GreB C-terminal" evidence="1">
    <location>
        <begin position="116"/>
        <end position="144"/>
    </location>
</feature>
<dbReference type="Pfam" id="PF01272">
    <property type="entry name" value="GreA_GreB"/>
    <property type="match status" value="1"/>
</dbReference>
<dbReference type="InterPro" id="IPR023459">
    <property type="entry name" value="Tscrpt_elong_fac_GreA/B_fam"/>
</dbReference>
<organism evidence="2 3">
    <name type="scientific">Costertonia aggregata</name>
    <dbReference type="NCBI Taxonomy" id="343403"/>
    <lineage>
        <taxon>Bacteria</taxon>
        <taxon>Pseudomonadati</taxon>
        <taxon>Bacteroidota</taxon>
        <taxon>Flavobacteriia</taxon>
        <taxon>Flavobacteriales</taxon>
        <taxon>Flavobacteriaceae</taxon>
        <taxon>Costertonia</taxon>
    </lineage>
</organism>
<dbReference type="PIRSF" id="PIRSF006092">
    <property type="entry name" value="GreA_GreB"/>
    <property type="match status" value="1"/>
</dbReference>
<keyword evidence="3" id="KW-1185">Reference proteome</keyword>
<dbReference type="KEGG" id="cagg:HYG79_08780"/>
<dbReference type="InterPro" id="IPR001437">
    <property type="entry name" value="Tscrpt_elong_fac_GreA/B_C"/>
</dbReference>
<dbReference type="SUPFAM" id="SSF54534">
    <property type="entry name" value="FKBP-like"/>
    <property type="match status" value="1"/>
</dbReference>
<dbReference type="GO" id="GO:0032784">
    <property type="term" value="P:regulation of DNA-templated transcription elongation"/>
    <property type="evidence" value="ECO:0007669"/>
    <property type="project" value="InterPro"/>
</dbReference>
<dbReference type="RefSeq" id="WP_179241724.1">
    <property type="nucleotide sequence ID" value="NZ_CP058595.1"/>
</dbReference>
<name>A0A7H9AQC2_9FLAO</name>
<evidence type="ECO:0000259" key="1">
    <source>
        <dbReference type="Pfam" id="PF01272"/>
    </source>
</evidence>
<dbReference type="Gene3D" id="3.10.50.30">
    <property type="entry name" value="Transcription elongation factor, GreA/GreB, C-terminal domain"/>
    <property type="match status" value="1"/>
</dbReference>
<dbReference type="GO" id="GO:0003746">
    <property type="term" value="F:translation elongation factor activity"/>
    <property type="evidence" value="ECO:0007669"/>
    <property type="project" value="UniProtKB-KW"/>
</dbReference>
<accession>A0A7H9AQC2</accession>
<dbReference type="EMBL" id="CP058595">
    <property type="protein sequence ID" value="QLG45435.1"/>
    <property type="molecule type" value="Genomic_DNA"/>
</dbReference>
<protein>
    <submittedName>
        <fullName evidence="2">GreA/GreB family elongation factor</fullName>
    </submittedName>
</protein>
<reference evidence="2 3" key="1">
    <citation type="journal article" date="2006" name="Int. J. Syst. Evol. Microbiol.">
        <title>Costertonia aggregata gen. nov., sp. nov., a mesophilic marine bacterium of the family Flavobacteriaceae, isolated from a mature biofilm.</title>
        <authorList>
            <person name="Kwon K.K."/>
            <person name="Lee Y.K."/>
            <person name="Lee H.K."/>
        </authorList>
    </citation>
    <scope>NUCLEOTIDE SEQUENCE [LARGE SCALE GENOMIC DNA]</scope>
    <source>
        <strain evidence="2 3">KCCM 42265</strain>
    </source>
</reference>
<evidence type="ECO:0000313" key="2">
    <source>
        <dbReference type="EMBL" id="QLG45435.1"/>
    </source>
</evidence>